<dbReference type="GO" id="GO:0016787">
    <property type="term" value="F:hydrolase activity"/>
    <property type="evidence" value="ECO:0007669"/>
    <property type="project" value="InterPro"/>
</dbReference>
<dbReference type="InterPro" id="IPR001322">
    <property type="entry name" value="Lamin_tail_dom"/>
</dbReference>
<dbReference type="PANTHER" id="PTHR43143:SF5">
    <property type="entry name" value="SECRETED PROTEIN"/>
    <property type="match status" value="1"/>
</dbReference>
<dbReference type="PANTHER" id="PTHR43143">
    <property type="entry name" value="METALLOPHOSPHOESTERASE, CALCINEURIN SUPERFAMILY"/>
    <property type="match status" value="1"/>
</dbReference>
<feature type="region of interest" description="Disordered" evidence="1">
    <location>
        <begin position="542"/>
        <end position="564"/>
    </location>
</feature>
<evidence type="ECO:0000259" key="3">
    <source>
        <dbReference type="PROSITE" id="PS51841"/>
    </source>
</evidence>
<proteinExistence type="predicted"/>
<keyword evidence="2" id="KW-0732">Signal</keyword>
<dbReference type="InterPro" id="IPR013783">
    <property type="entry name" value="Ig-like_fold"/>
</dbReference>
<dbReference type="InterPro" id="IPR029052">
    <property type="entry name" value="Metallo-depent_PP-like"/>
</dbReference>
<name>A0AAD2JD25_BACPU</name>
<protein>
    <recommendedName>
        <fullName evidence="3">LTD domain-containing protein</fullName>
    </recommendedName>
</protein>
<accession>A0AAD2JD25</accession>
<feature type="compositionally biased region" description="Polar residues" evidence="1">
    <location>
        <begin position="544"/>
        <end position="557"/>
    </location>
</feature>
<dbReference type="Pfam" id="PF00149">
    <property type="entry name" value="Metallophos"/>
    <property type="match status" value="1"/>
</dbReference>
<dbReference type="PROSITE" id="PS51841">
    <property type="entry name" value="LTD"/>
    <property type="match status" value="1"/>
</dbReference>
<dbReference type="Gene3D" id="2.60.40.10">
    <property type="entry name" value="Immunoglobulins"/>
    <property type="match status" value="1"/>
</dbReference>
<feature type="chain" id="PRO_5041938319" description="LTD domain-containing protein" evidence="2">
    <location>
        <begin position="27"/>
        <end position="1285"/>
    </location>
</feature>
<dbReference type="SUPFAM" id="SSF56300">
    <property type="entry name" value="Metallo-dependent phosphatases"/>
    <property type="match status" value="1"/>
</dbReference>
<dbReference type="Proteomes" id="UP000264960">
    <property type="component" value="Chromosome"/>
</dbReference>
<organism evidence="4 5">
    <name type="scientific">Bacillus pumilus</name>
    <name type="common">Bacillus mesentericus</name>
    <dbReference type="NCBI Taxonomy" id="1408"/>
    <lineage>
        <taxon>Bacteria</taxon>
        <taxon>Bacillati</taxon>
        <taxon>Bacillota</taxon>
        <taxon>Bacilli</taxon>
        <taxon>Bacillales</taxon>
        <taxon>Bacillaceae</taxon>
        <taxon>Bacillus</taxon>
    </lineage>
</organism>
<feature type="region of interest" description="Disordered" evidence="1">
    <location>
        <begin position="741"/>
        <end position="762"/>
    </location>
</feature>
<dbReference type="Gene3D" id="3.60.21.10">
    <property type="match status" value="1"/>
</dbReference>
<evidence type="ECO:0000313" key="4">
    <source>
        <dbReference type="EMBL" id="AVM25507.1"/>
    </source>
</evidence>
<feature type="domain" description="LTD" evidence="3">
    <location>
        <begin position="143"/>
        <end position="289"/>
    </location>
</feature>
<feature type="signal peptide" evidence="2">
    <location>
        <begin position="1"/>
        <end position="26"/>
    </location>
</feature>
<evidence type="ECO:0000313" key="5">
    <source>
        <dbReference type="Proteomes" id="UP000264960"/>
    </source>
</evidence>
<dbReference type="Pfam" id="PF00932">
    <property type="entry name" value="LTD"/>
    <property type="match status" value="1"/>
</dbReference>
<gene>
    <name evidence="4" type="ORF">C5695_17340</name>
</gene>
<reference evidence="4 5" key="1">
    <citation type="submission" date="2018-02" db="EMBL/GenBank/DDBJ databases">
        <title>The complete genome of two Bacillus pumilus strains from Cuatro Cienegas, Coahuila, Mexico.</title>
        <authorList>
            <person name="Zarza E."/>
            <person name="Alcaraz L.D."/>
            <person name="Aguilar-Salinas B."/>
            <person name="Islas A."/>
            <person name="Olmedo-Alvarez G."/>
        </authorList>
    </citation>
    <scope>NUCLEOTIDE SEQUENCE [LARGE SCALE GENOMIC DNA]</scope>
    <source>
        <strain evidence="4 5">145</strain>
    </source>
</reference>
<dbReference type="InterPro" id="IPR004843">
    <property type="entry name" value="Calcineurin-like_PHP"/>
</dbReference>
<dbReference type="EMBL" id="CP027116">
    <property type="protein sequence ID" value="AVM25507.1"/>
    <property type="molecule type" value="Genomic_DNA"/>
</dbReference>
<evidence type="ECO:0000256" key="1">
    <source>
        <dbReference type="SAM" id="MobiDB-lite"/>
    </source>
</evidence>
<dbReference type="InterPro" id="IPR051918">
    <property type="entry name" value="STPP_CPPED1"/>
</dbReference>
<evidence type="ECO:0000256" key="2">
    <source>
        <dbReference type="SAM" id="SignalP"/>
    </source>
</evidence>
<feature type="compositionally biased region" description="Basic and acidic residues" evidence="1">
    <location>
        <begin position="741"/>
        <end position="753"/>
    </location>
</feature>
<dbReference type="RefSeq" id="WP_117731910.1">
    <property type="nucleotide sequence ID" value="NZ_CP027116.1"/>
</dbReference>
<sequence length="1285" mass="148561">MVNVSRQMMLLCFFIILFCFSQPASAGSFVQTQVNIPDKPFSPFIFDPFHVDIRPVLGGESRDLQFRASITDPEQILSANLYYKQSDELGYRLVPMERLPGMKPEFTAKIPPEQLWNSTVDYYAEFLTQKSVIKTAEKSVHLNGFEEDLSRIPDLVITEIVVNSKNRKGKDAFEFIEVYNTTHEPISLKHYQLRYRDPAQGTDMDDVYSFHTNPVSVSPGKPYVFWLRKKGQEHLTVADFNAMYKSQLKEGEHLSVIESKGLSNSKSRLVSIATNIGEEISSAAFRLKPSWFSEHKSLLFKYPMDGTQQMKLISKIEEEPTPGRVLKAQIPSEKKEISQDIHKPVIEDMTVRKPVKPTESIEIKANVQDDQVVKTVKLRYRTNRKDDFKEILLQKDHNDRLFHHIIYSPELIGKEQLEYQLEASDGENTAMTMKKTIDVEQVSKAHGLRFNVEEGETVSGLFPLKATSDQKKSMKLWIDGKRNQQVSFALEADPYIAFEVKGTNLYFKNGVSVGNRLLSVFDDSTKVYRTYTMPIPEAEMKETGPQTVSFHAGTKSSPVDRMPGENHDDFELKNVRMILSNGTQIPPIHADPQKEWKMGDSGNAKKVRTFQFNIPKEAYVSTYLKWDTRRLKEGSHLIEAKTSDEQASVRVNVDNTGPNIKTNVQTKDPYKGAFTLKAKVTDRWSDIEEMKAYVDGKLISLPYQTSSSELDPGEHTLIIKAKDAAGNMSTVKKKFKTVHEHPETPERVADKTKMKSSKQTVLTKDPTNDKLDYSFYRAYQYTSLHPSMKIMKYAAETEPPKSFNEKGEVIFSNQERNRIAFADGKSVETKDLNRFPYHRFQIKVHQDVREKDVVEAMWKGSSLSGRKVTMYAWNHLQEKWDKITQHVAKDQKEFHLKGLLSVRQYMKNQTFDLLVQDEISKTQKPYKMVWMSDTQYYAKSYPHIFKHMVEWIRDQREKLNIQYVFHTGDIVDDSKDKQWHRADTFMRVLDDHQIPYGVLAGNHDVRHKDGIYAEYGKYFGEKRFANKPYYGESYQNNRGHYDLISAGGNDYMMVYMGWGIKQDEIDWLNRVISEHPDRIVILNFHEYLLVSGNRSPIGDLIFHQVVKRHPNIVAVFSGHYHGASRKVDELDDDRDGKVDRKVYQILADYQSGPEGGQGFMRVITADQEKNQLHFTTYSPYMNQEHFYDPKTYGDQDEFSIDVDLTPKMKSVKTNYFELNVYTNVLIGEARGVKSGKKASFEWKGLKPNEDYYWYTVAKDRFQGKAMSPIWKIHTKNDHEATFLRK</sequence>